<feature type="transmembrane region" description="Helical" evidence="2">
    <location>
        <begin position="12"/>
        <end position="31"/>
    </location>
</feature>
<dbReference type="RefSeq" id="WP_353893259.1">
    <property type="nucleotide sequence ID" value="NZ_CP159485.1"/>
</dbReference>
<dbReference type="InterPro" id="IPR018392">
    <property type="entry name" value="LysM"/>
</dbReference>
<keyword evidence="1" id="KW-0732">Signal</keyword>
<evidence type="ECO:0000256" key="1">
    <source>
        <dbReference type="ARBA" id="ARBA00022729"/>
    </source>
</evidence>
<evidence type="ECO:0000259" key="3">
    <source>
        <dbReference type="PROSITE" id="PS51109"/>
    </source>
</evidence>
<dbReference type="Pfam" id="PF07501">
    <property type="entry name" value="G5"/>
    <property type="match status" value="1"/>
</dbReference>
<dbReference type="PROSITE" id="PS51782">
    <property type="entry name" value="LYSM"/>
    <property type="match status" value="1"/>
</dbReference>
<keyword evidence="2" id="KW-1133">Transmembrane helix</keyword>
<dbReference type="InterPro" id="IPR036779">
    <property type="entry name" value="LysM_dom_sf"/>
</dbReference>
<dbReference type="CDD" id="cd12797">
    <property type="entry name" value="M23_peptidase"/>
    <property type="match status" value="1"/>
</dbReference>
<evidence type="ECO:0000256" key="2">
    <source>
        <dbReference type="SAM" id="Phobius"/>
    </source>
</evidence>
<keyword evidence="5" id="KW-0378">Hydrolase</keyword>
<reference evidence="5" key="1">
    <citation type="journal article" date="2018" name="Antonie Van Leeuwenhoek">
        <title>Proteinivorax hydrogeniformans sp. nov., an anaerobic, haloalkaliphilic bacterium fermenting proteinaceous compounds with high hydrogen production.</title>
        <authorList>
            <person name="Boltyanskaya Y."/>
            <person name="Detkova E."/>
            <person name="Pimenov N."/>
            <person name="Kevbrin V."/>
        </authorList>
    </citation>
    <scope>NUCLEOTIDE SEQUENCE</scope>
    <source>
        <strain evidence="5">Z-710</strain>
    </source>
</reference>
<evidence type="ECO:0000259" key="4">
    <source>
        <dbReference type="PROSITE" id="PS51782"/>
    </source>
</evidence>
<dbReference type="Gene3D" id="2.20.230.10">
    <property type="entry name" value="Resuscitation-promoting factor rpfb"/>
    <property type="match status" value="1"/>
</dbReference>
<dbReference type="Pfam" id="PF01476">
    <property type="entry name" value="LysM"/>
    <property type="match status" value="1"/>
</dbReference>
<dbReference type="SUPFAM" id="SSF51261">
    <property type="entry name" value="Duplicated hybrid motif"/>
    <property type="match status" value="1"/>
</dbReference>
<sequence>MEEQKAPTYPIQIKLGLVALLAISLVLIVGFKAYDYYQPGYVYIVNVEDEQVGMVQGKDDLEKIIEHLIDNESSKMGFDVEIEQDITTERVFSWDPDVHLPKMQRQISLMVSYEAAGTIIQVDGEPAVLVESRQVAEQILEEIKQFYIEQSQGDLVSEPEIVSDISLVSTAADPNDIMDYEVAKSILLQGTERVETYTVSRGDSLWSIAEKADMDMEELEEANPDLDPEFIQLGQELNLVVAEPVIEIVQQEKVVREEAIDYSTTTKDSSSLWRGQTRVVTPGEKGVKENTYIVKRINGKIVEQEKVESKVVKEPVTRVVERGTSNAPSGSGNFLWPISSGGRITSRFGPRGGGFHSGVDIAAPSGTPIAAADSGRVVTSTYHGAYGNYIEIDHGNGYRTLYAHNSRNVVSVGDTVSRGQTIGYVGSTGRSSGPHVHFEVHRNGSRVNPLNYFNP</sequence>
<feature type="domain" description="G5" evidence="3">
    <location>
        <begin position="245"/>
        <end position="326"/>
    </location>
</feature>
<dbReference type="EC" id="3.4.24.-" evidence="5"/>
<dbReference type="InterPro" id="IPR011055">
    <property type="entry name" value="Dup_hybrid_motif"/>
</dbReference>
<dbReference type="InterPro" id="IPR050570">
    <property type="entry name" value="Cell_wall_metabolism_enzyme"/>
</dbReference>
<dbReference type="InterPro" id="IPR011098">
    <property type="entry name" value="G5_dom"/>
</dbReference>
<reference evidence="5" key="2">
    <citation type="submission" date="2024-06" db="EMBL/GenBank/DDBJ databases">
        <authorList>
            <person name="Petrova K.O."/>
            <person name="Toshchakov S.V."/>
            <person name="Boltjanskaja Y.V."/>
            <person name="Kevbrin V.V."/>
        </authorList>
    </citation>
    <scope>NUCLEOTIDE SEQUENCE</scope>
    <source>
        <strain evidence="5">Z-710</strain>
    </source>
</reference>
<dbReference type="SUPFAM" id="SSF54106">
    <property type="entry name" value="LysM domain"/>
    <property type="match status" value="1"/>
</dbReference>
<proteinExistence type="predicted"/>
<dbReference type="InterPro" id="IPR016047">
    <property type="entry name" value="M23ase_b-sheet_dom"/>
</dbReference>
<dbReference type="PANTHER" id="PTHR21666">
    <property type="entry name" value="PEPTIDASE-RELATED"/>
    <property type="match status" value="1"/>
</dbReference>
<dbReference type="Gene3D" id="3.10.350.10">
    <property type="entry name" value="LysM domain"/>
    <property type="match status" value="1"/>
</dbReference>
<organism evidence="5">
    <name type="scientific">Proteinivorax hydrogeniformans</name>
    <dbReference type="NCBI Taxonomy" id="1826727"/>
    <lineage>
        <taxon>Bacteria</taxon>
        <taxon>Bacillati</taxon>
        <taxon>Bacillota</taxon>
        <taxon>Clostridia</taxon>
        <taxon>Eubacteriales</taxon>
        <taxon>Proteinivoracaceae</taxon>
        <taxon>Proteinivorax</taxon>
    </lineage>
</organism>
<dbReference type="GO" id="GO:0004222">
    <property type="term" value="F:metalloendopeptidase activity"/>
    <property type="evidence" value="ECO:0007669"/>
    <property type="project" value="TreeGrafter"/>
</dbReference>
<accession>A0AAU8HT33</accession>
<dbReference type="PROSITE" id="PS51109">
    <property type="entry name" value="G5"/>
    <property type="match status" value="1"/>
</dbReference>
<dbReference type="CDD" id="cd00118">
    <property type="entry name" value="LysM"/>
    <property type="match status" value="1"/>
</dbReference>
<dbReference type="AlphaFoldDB" id="A0AAU8HT33"/>
<gene>
    <name evidence="5" type="ORF">PRVXH_002678</name>
</gene>
<keyword evidence="2" id="KW-0472">Membrane</keyword>
<dbReference type="SMART" id="SM00257">
    <property type="entry name" value="LysM"/>
    <property type="match status" value="1"/>
</dbReference>
<evidence type="ECO:0000313" key="5">
    <source>
        <dbReference type="EMBL" id="XCI28707.1"/>
    </source>
</evidence>
<protein>
    <submittedName>
        <fullName evidence="5">M23 family metallopeptidase</fullName>
        <ecNumber evidence="5">3.4.24.-</ecNumber>
    </submittedName>
</protein>
<dbReference type="Gene3D" id="2.70.70.10">
    <property type="entry name" value="Glucose Permease (Domain IIA)"/>
    <property type="match status" value="1"/>
</dbReference>
<dbReference type="SMART" id="SM01208">
    <property type="entry name" value="G5"/>
    <property type="match status" value="1"/>
</dbReference>
<dbReference type="PANTHER" id="PTHR21666:SF289">
    <property type="entry name" value="L-ALA--D-GLU ENDOPEPTIDASE"/>
    <property type="match status" value="1"/>
</dbReference>
<dbReference type="EMBL" id="CP159485">
    <property type="protein sequence ID" value="XCI28707.1"/>
    <property type="molecule type" value="Genomic_DNA"/>
</dbReference>
<feature type="domain" description="LysM" evidence="4">
    <location>
        <begin position="195"/>
        <end position="239"/>
    </location>
</feature>
<keyword evidence="2" id="KW-0812">Transmembrane</keyword>
<name>A0AAU8HT33_9FIRM</name>
<dbReference type="Pfam" id="PF01551">
    <property type="entry name" value="Peptidase_M23"/>
    <property type="match status" value="1"/>
</dbReference>